<evidence type="ECO:0000313" key="1">
    <source>
        <dbReference type="EMBL" id="OBK17762.1"/>
    </source>
</evidence>
<accession>A0A1A3NBK3</accession>
<dbReference type="Proteomes" id="UP000093819">
    <property type="component" value="Unassembled WGS sequence"/>
</dbReference>
<reference evidence="2" key="1">
    <citation type="submission" date="2016-06" db="EMBL/GenBank/DDBJ databases">
        <authorList>
            <person name="Sutton G."/>
            <person name="Brinkac L."/>
            <person name="Sanka R."/>
            <person name="Adams M."/>
            <person name="Lau E."/>
            <person name="Garcia-Basteiro A."/>
            <person name="Lopez-Varela E."/>
            <person name="Palencia S."/>
        </authorList>
    </citation>
    <scope>NUCLEOTIDE SEQUENCE [LARGE SCALE GENOMIC DNA]</scope>
    <source>
        <strain evidence="2">1245335.1</strain>
    </source>
</reference>
<dbReference type="AlphaFoldDB" id="A0A1A3NBK3"/>
<comment type="caution">
    <text evidence="1">The sequence shown here is derived from an EMBL/GenBank/DDBJ whole genome shotgun (WGS) entry which is preliminary data.</text>
</comment>
<evidence type="ECO:0000313" key="2">
    <source>
        <dbReference type="Proteomes" id="UP000093819"/>
    </source>
</evidence>
<proteinExistence type="predicted"/>
<sequence length="172" mass="19195">MSNFENGDEKFPIQLDHFIVNEYIIQLDNVDFRYFPSGVSLSPDEIDRLNQELPQVIAMGGINHAARYLVAMQRRVASRTTAVGHHAMVVSIPVMRTVPGMHLFLTSLDSDDVADDNPHFSYVRPHSFSPNRFAPLVSSGDGFVSELTHLVDGEVKTTTLHYLSGPPWDGNN</sequence>
<organism evidence="1 2">
    <name type="scientific">Mycobacterium asiaticum</name>
    <dbReference type="NCBI Taxonomy" id="1790"/>
    <lineage>
        <taxon>Bacteria</taxon>
        <taxon>Bacillati</taxon>
        <taxon>Actinomycetota</taxon>
        <taxon>Actinomycetes</taxon>
        <taxon>Mycobacteriales</taxon>
        <taxon>Mycobacteriaceae</taxon>
        <taxon>Mycobacterium</taxon>
    </lineage>
</organism>
<gene>
    <name evidence="1" type="ORF">A5635_03850</name>
</gene>
<dbReference type="EMBL" id="LZLR01000178">
    <property type="protein sequence ID" value="OBK17762.1"/>
    <property type="molecule type" value="Genomic_DNA"/>
</dbReference>
<protein>
    <submittedName>
        <fullName evidence="1">Uncharacterized protein</fullName>
    </submittedName>
</protein>
<name>A0A1A3NBK3_MYCAS</name>